<evidence type="ECO:0000256" key="3">
    <source>
        <dbReference type="ARBA" id="ARBA00022741"/>
    </source>
</evidence>
<evidence type="ECO:0000259" key="10">
    <source>
        <dbReference type="PROSITE" id="PS50862"/>
    </source>
</evidence>
<dbReference type="GO" id="GO:0004821">
    <property type="term" value="F:histidine-tRNA ligase activity"/>
    <property type="evidence" value="ECO:0007669"/>
    <property type="project" value="UniProtKB-UniRule"/>
</dbReference>
<dbReference type="GO" id="GO:0006427">
    <property type="term" value="P:histidyl-tRNA aminoacylation"/>
    <property type="evidence" value="ECO:0007669"/>
    <property type="project" value="UniProtKB-UniRule"/>
</dbReference>
<comment type="similarity">
    <text evidence="1 8">Belongs to the class-II aminoacyl-tRNA synthetase family.</text>
</comment>
<evidence type="ECO:0000256" key="4">
    <source>
        <dbReference type="ARBA" id="ARBA00022840"/>
    </source>
</evidence>
<evidence type="ECO:0000313" key="12">
    <source>
        <dbReference type="Proteomes" id="UP000265715"/>
    </source>
</evidence>
<comment type="caution">
    <text evidence="11">The sequence shown here is derived from an EMBL/GenBank/DDBJ whole genome shotgun (WGS) entry which is preliminary data.</text>
</comment>
<dbReference type="Pfam" id="PF03129">
    <property type="entry name" value="HGTP_anticodon"/>
    <property type="match status" value="1"/>
</dbReference>
<evidence type="ECO:0000256" key="6">
    <source>
        <dbReference type="ARBA" id="ARBA00023146"/>
    </source>
</evidence>
<comment type="catalytic activity">
    <reaction evidence="7 8">
        <text>tRNA(His) + L-histidine + ATP = L-histidyl-tRNA(His) + AMP + diphosphate + H(+)</text>
        <dbReference type="Rhea" id="RHEA:17313"/>
        <dbReference type="Rhea" id="RHEA-COMP:9665"/>
        <dbReference type="Rhea" id="RHEA-COMP:9689"/>
        <dbReference type="ChEBI" id="CHEBI:15378"/>
        <dbReference type="ChEBI" id="CHEBI:30616"/>
        <dbReference type="ChEBI" id="CHEBI:33019"/>
        <dbReference type="ChEBI" id="CHEBI:57595"/>
        <dbReference type="ChEBI" id="CHEBI:78442"/>
        <dbReference type="ChEBI" id="CHEBI:78527"/>
        <dbReference type="ChEBI" id="CHEBI:456215"/>
        <dbReference type="EC" id="6.1.1.21"/>
    </reaction>
</comment>
<evidence type="ECO:0000256" key="8">
    <source>
        <dbReference type="HAMAP-Rule" id="MF_00127"/>
    </source>
</evidence>
<dbReference type="InterPro" id="IPR036621">
    <property type="entry name" value="Anticodon-bd_dom_sf"/>
</dbReference>
<organism evidence="11 12">
    <name type="scientific">Calidithermus terrae</name>
    <dbReference type="NCBI Taxonomy" id="1408545"/>
    <lineage>
        <taxon>Bacteria</taxon>
        <taxon>Thermotogati</taxon>
        <taxon>Deinococcota</taxon>
        <taxon>Deinococci</taxon>
        <taxon>Thermales</taxon>
        <taxon>Thermaceae</taxon>
        <taxon>Calidithermus</taxon>
    </lineage>
</organism>
<keyword evidence="4 8" id="KW-0067">ATP-binding</keyword>
<keyword evidence="3 8" id="KW-0547">Nucleotide-binding</keyword>
<feature type="binding site" evidence="9">
    <location>
        <position position="139"/>
    </location>
    <ligand>
        <name>L-histidine</name>
        <dbReference type="ChEBI" id="CHEBI:57595"/>
    </ligand>
</feature>
<dbReference type="Gene3D" id="3.40.50.800">
    <property type="entry name" value="Anticodon-binding domain"/>
    <property type="match status" value="1"/>
</dbReference>
<feature type="binding site" evidence="9">
    <location>
        <position position="268"/>
    </location>
    <ligand>
        <name>L-histidine</name>
        <dbReference type="ChEBI" id="CHEBI:57595"/>
    </ligand>
</feature>
<dbReference type="EMBL" id="QXDL01000015">
    <property type="protein sequence ID" value="RIH90217.1"/>
    <property type="molecule type" value="Genomic_DNA"/>
</dbReference>
<feature type="binding site" evidence="9">
    <location>
        <begin position="272"/>
        <end position="273"/>
    </location>
    <ligand>
        <name>L-histidine</name>
        <dbReference type="ChEBI" id="CHEBI:57595"/>
    </ligand>
</feature>
<dbReference type="InterPro" id="IPR015807">
    <property type="entry name" value="His-tRNA-ligase"/>
</dbReference>
<dbReference type="GO" id="GO:0005524">
    <property type="term" value="F:ATP binding"/>
    <property type="evidence" value="ECO:0007669"/>
    <property type="project" value="UniProtKB-UniRule"/>
</dbReference>
<feature type="binding site" evidence="9">
    <location>
        <begin position="90"/>
        <end position="92"/>
    </location>
    <ligand>
        <name>L-histidine</name>
        <dbReference type="ChEBI" id="CHEBI:57595"/>
    </ligand>
</feature>
<dbReference type="HAMAP" id="MF_00127">
    <property type="entry name" value="His_tRNA_synth"/>
    <property type="match status" value="1"/>
</dbReference>
<reference evidence="11 12" key="1">
    <citation type="submission" date="2018-08" db="EMBL/GenBank/DDBJ databases">
        <title>Meiothermus terrae DSM 26712 genome sequencing project.</title>
        <authorList>
            <person name="Da Costa M.S."/>
            <person name="Albuquerque L."/>
            <person name="Raposo P."/>
            <person name="Froufe H.J.C."/>
            <person name="Barroso C.S."/>
            <person name="Egas C."/>
        </authorList>
    </citation>
    <scope>NUCLEOTIDE SEQUENCE [LARGE SCALE GENOMIC DNA]</scope>
    <source>
        <strain evidence="11 12">DSM 26712</strain>
    </source>
</reference>
<evidence type="ECO:0000256" key="1">
    <source>
        <dbReference type="ARBA" id="ARBA00008226"/>
    </source>
</evidence>
<sequence length="433" mass="48062">MALMLTSVPGTNDVFAQSKEYPFREPVFRYITQTAEQVLRSSGAQMIHTPVFEYAEVLQKGVGVTSDIVVKKEMYTFEDRGGRVLGLRPEPTASIVRAYNQHGMKVWPQPVRLFTWGPIFRAERHQKGRYKQFHQVDYEALGSADPLIDAEAIALMVQVYRALGLKGLEVKLGSVGDPEDRVRYNDYLRGLFRPYAQELSEDSRVRLESNPMRILDSKSEADQRIVAEAGVRPMLEFLGPEARGFHEKVAGYLEKLGVPFTLDPSIVRGLDYYVRTAWEVHHSRIGAKSALGGGGRYDGLSEMLGGPRVPGVGWGIGIERVAIALEQEGVEIPADPVPDLYLVPLDEGAKLEALQIAQRLRPAFRVEMAYAPKSARKGLEDALKRGARFVGLLGEAERARGVVTLKHLETGDQREVSWEALGEALGPVPGVRL</sequence>
<dbReference type="PIRSF" id="PIRSF001549">
    <property type="entry name" value="His-tRNA_synth"/>
    <property type="match status" value="1"/>
</dbReference>
<accession>A0A399F0A4</accession>
<feature type="domain" description="Aminoacyl-transfer RNA synthetases class-II family profile" evidence="10">
    <location>
        <begin position="31"/>
        <end position="333"/>
    </location>
</feature>
<name>A0A399F0A4_9DEIN</name>
<dbReference type="Gene3D" id="3.30.930.10">
    <property type="entry name" value="Bira Bifunctional Protein, Domain 2"/>
    <property type="match status" value="1"/>
</dbReference>
<evidence type="ECO:0000256" key="5">
    <source>
        <dbReference type="ARBA" id="ARBA00022917"/>
    </source>
</evidence>
<dbReference type="AlphaFoldDB" id="A0A399F0A4"/>
<dbReference type="InterPro" id="IPR045864">
    <property type="entry name" value="aa-tRNA-synth_II/BPL/LPL"/>
</dbReference>
<dbReference type="SUPFAM" id="SSF55681">
    <property type="entry name" value="Class II aaRS and biotin synthetases"/>
    <property type="match status" value="1"/>
</dbReference>
<proteinExistence type="inferred from homology"/>
<comment type="subcellular location">
    <subcellularLocation>
        <location evidence="8">Cytoplasm</location>
    </subcellularLocation>
</comment>
<gene>
    <name evidence="8 11" type="primary">hisS</name>
    <name evidence="11" type="ORF">Mterra_00655</name>
</gene>
<dbReference type="CDD" id="cd00773">
    <property type="entry name" value="HisRS-like_core"/>
    <property type="match status" value="1"/>
</dbReference>
<dbReference type="InterPro" id="IPR006195">
    <property type="entry name" value="aa-tRNA-synth_II"/>
</dbReference>
<dbReference type="InterPro" id="IPR041715">
    <property type="entry name" value="HisRS-like_core"/>
</dbReference>
<dbReference type="Proteomes" id="UP000265715">
    <property type="component" value="Unassembled WGS sequence"/>
</dbReference>
<dbReference type="NCBIfam" id="TIGR00442">
    <property type="entry name" value="hisS"/>
    <property type="match status" value="1"/>
</dbReference>
<comment type="subunit">
    <text evidence="8">Homodimer.</text>
</comment>
<dbReference type="SUPFAM" id="SSF52954">
    <property type="entry name" value="Class II aaRS ABD-related"/>
    <property type="match status" value="1"/>
</dbReference>
<dbReference type="InterPro" id="IPR033656">
    <property type="entry name" value="HisRS_anticodon"/>
</dbReference>
<dbReference type="CDD" id="cd00859">
    <property type="entry name" value="HisRS_anticodon"/>
    <property type="match status" value="1"/>
</dbReference>
<keyword evidence="5 8" id="KW-0648">Protein biosynthesis</keyword>
<dbReference type="InterPro" id="IPR004516">
    <property type="entry name" value="HisRS/HisZ"/>
</dbReference>
<keyword evidence="2 8" id="KW-0436">Ligase</keyword>
<keyword evidence="8" id="KW-0963">Cytoplasm</keyword>
<keyword evidence="12" id="KW-1185">Reference proteome</keyword>
<dbReference type="Pfam" id="PF13393">
    <property type="entry name" value="tRNA-synt_His"/>
    <property type="match status" value="2"/>
</dbReference>
<feature type="binding site" evidence="9">
    <location>
        <position position="121"/>
    </location>
    <ligand>
        <name>L-histidine</name>
        <dbReference type="ChEBI" id="CHEBI:57595"/>
    </ligand>
</feature>
<evidence type="ECO:0000313" key="11">
    <source>
        <dbReference type="EMBL" id="RIH90217.1"/>
    </source>
</evidence>
<evidence type="ECO:0000256" key="9">
    <source>
        <dbReference type="PIRSR" id="PIRSR001549-1"/>
    </source>
</evidence>
<evidence type="ECO:0000256" key="2">
    <source>
        <dbReference type="ARBA" id="ARBA00022598"/>
    </source>
</evidence>
<keyword evidence="6 8" id="KW-0030">Aminoacyl-tRNA synthetase</keyword>
<dbReference type="GO" id="GO:0005737">
    <property type="term" value="C:cytoplasm"/>
    <property type="evidence" value="ECO:0007669"/>
    <property type="project" value="UniProtKB-SubCell"/>
</dbReference>
<dbReference type="PANTHER" id="PTHR43707">
    <property type="entry name" value="HISTIDYL-TRNA SYNTHETASE"/>
    <property type="match status" value="1"/>
</dbReference>
<feature type="binding site" evidence="9">
    <location>
        <position position="135"/>
    </location>
    <ligand>
        <name>L-histidine</name>
        <dbReference type="ChEBI" id="CHEBI:57595"/>
    </ligand>
</feature>
<dbReference type="PROSITE" id="PS50862">
    <property type="entry name" value="AA_TRNA_LIGASE_II"/>
    <property type="match status" value="1"/>
</dbReference>
<evidence type="ECO:0000256" key="7">
    <source>
        <dbReference type="ARBA" id="ARBA00047639"/>
    </source>
</evidence>
<dbReference type="InterPro" id="IPR004154">
    <property type="entry name" value="Anticodon-bd"/>
</dbReference>
<dbReference type="PANTHER" id="PTHR43707:SF1">
    <property type="entry name" value="HISTIDINE--TRNA LIGASE, MITOCHONDRIAL-RELATED"/>
    <property type="match status" value="1"/>
</dbReference>
<protein>
    <recommendedName>
        <fullName evidence="8">Histidine--tRNA ligase</fullName>
        <ecNumber evidence="8">6.1.1.21</ecNumber>
    </recommendedName>
    <alternativeName>
        <fullName evidence="8">Histidyl-tRNA synthetase</fullName>
        <shortName evidence="8">HisRS</shortName>
    </alternativeName>
</protein>
<dbReference type="EC" id="6.1.1.21" evidence="8"/>